<comment type="caution">
    <text evidence="1">The sequence shown here is derived from an EMBL/GenBank/DDBJ whole genome shotgun (WGS) entry which is preliminary data.</text>
</comment>
<protein>
    <submittedName>
        <fullName evidence="1">Uncharacterized protein</fullName>
    </submittedName>
</protein>
<gene>
    <name evidence="1" type="ORF">L9F63_018639</name>
</gene>
<proteinExistence type="predicted"/>
<dbReference type="EMBL" id="JASPKZ010006047">
    <property type="protein sequence ID" value="KAJ9587936.1"/>
    <property type="molecule type" value="Genomic_DNA"/>
</dbReference>
<dbReference type="Proteomes" id="UP001233999">
    <property type="component" value="Unassembled WGS sequence"/>
</dbReference>
<evidence type="ECO:0000313" key="2">
    <source>
        <dbReference type="Proteomes" id="UP001233999"/>
    </source>
</evidence>
<organism evidence="1 2">
    <name type="scientific">Diploptera punctata</name>
    <name type="common">Pacific beetle cockroach</name>
    <dbReference type="NCBI Taxonomy" id="6984"/>
    <lineage>
        <taxon>Eukaryota</taxon>
        <taxon>Metazoa</taxon>
        <taxon>Ecdysozoa</taxon>
        <taxon>Arthropoda</taxon>
        <taxon>Hexapoda</taxon>
        <taxon>Insecta</taxon>
        <taxon>Pterygota</taxon>
        <taxon>Neoptera</taxon>
        <taxon>Polyneoptera</taxon>
        <taxon>Dictyoptera</taxon>
        <taxon>Blattodea</taxon>
        <taxon>Blaberoidea</taxon>
        <taxon>Blaberidae</taxon>
        <taxon>Diplopterinae</taxon>
        <taxon>Diploptera</taxon>
    </lineage>
</organism>
<keyword evidence="2" id="KW-1185">Reference proteome</keyword>
<feature type="non-terminal residue" evidence="1">
    <location>
        <position position="1"/>
    </location>
</feature>
<reference evidence="1" key="2">
    <citation type="submission" date="2023-05" db="EMBL/GenBank/DDBJ databases">
        <authorList>
            <person name="Fouks B."/>
        </authorList>
    </citation>
    <scope>NUCLEOTIDE SEQUENCE</scope>
    <source>
        <strain evidence="1">Stay&amp;Tobe</strain>
        <tissue evidence="1">Testes</tissue>
    </source>
</reference>
<name>A0AAD8EF96_DIPPU</name>
<sequence length="53" mass="6522">MPEFVMQTFLKAYQRFINCTQYSNILVASHYLLKITYDSYFYHIVHKHNISFR</sequence>
<accession>A0AAD8EF96</accession>
<dbReference type="AlphaFoldDB" id="A0AAD8EF96"/>
<evidence type="ECO:0000313" key="1">
    <source>
        <dbReference type="EMBL" id="KAJ9587936.1"/>
    </source>
</evidence>
<reference evidence="1" key="1">
    <citation type="journal article" date="2023" name="IScience">
        <title>Live-bearing cockroach genome reveals convergent evolutionary mechanisms linked to viviparity in insects and beyond.</title>
        <authorList>
            <person name="Fouks B."/>
            <person name="Harrison M.C."/>
            <person name="Mikhailova A.A."/>
            <person name="Marchal E."/>
            <person name="English S."/>
            <person name="Carruthers M."/>
            <person name="Jennings E.C."/>
            <person name="Chiamaka E.L."/>
            <person name="Frigard R.A."/>
            <person name="Pippel M."/>
            <person name="Attardo G.M."/>
            <person name="Benoit J.B."/>
            <person name="Bornberg-Bauer E."/>
            <person name="Tobe S.S."/>
        </authorList>
    </citation>
    <scope>NUCLEOTIDE SEQUENCE</scope>
    <source>
        <strain evidence="1">Stay&amp;Tobe</strain>
    </source>
</reference>